<protein>
    <submittedName>
        <fullName evidence="2">Uncharacterized protein</fullName>
    </submittedName>
</protein>
<reference evidence="2" key="1">
    <citation type="submission" date="2023-03" db="EMBL/GenBank/DDBJ databases">
        <title>Massive genome expansion in bonnet fungi (Mycena s.s.) driven by repeated elements and novel gene families across ecological guilds.</title>
        <authorList>
            <consortium name="Lawrence Berkeley National Laboratory"/>
            <person name="Harder C.B."/>
            <person name="Miyauchi S."/>
            <person name="Viragh M."/>
            <person name="Kuo A."/>
            <person name="Thoen E."/>
            <person name="Andreopoulos B."/>
            <person name="Lu D."/>
            <person name="Skrede I."/>
            <person name="Drula E."/>
            <person name="Henrissat B."/>
            <person name="Morin E."/>
            <person name="Kohler A."/>
            <person name="Barry K."/>
            <person name="LaButti K."/>
            <person name="Morin E."/>
            <person name="Salamov A."/>
            <person name="Lipzen A."/>
            <person name="Mereny Z."/>
            <person name="Hegedus B."/>
            <person name="Baldrian P."/>
            <person name="Stursova M."/>
            <person name="Weitz H."/>
            <person name="Taylor A."/>
            <person name="Grigoriev I.V."/>
            <person name="Nagy L.G."/>
            <person name="Martin F."/>
            <person name="Kauserud H."/>
        </authorList>
    </citation>
    <scope>NUCLEOTIDE SEQUENCE</scope>
    <source>
        <strain evidence="2">9144</strain>
    </source>
</reference>
<keyword evidence="1" id="KW-0732">Signal</keyword>
<evidence type="ECO:0000256" key="1">
    <source>
        <dbReference type="SAM" id="SignalP"/>
    </source>
</evidence>
<dbReference type="AlphaFoldDB" id="A0AAD7E2Z1"/>
<gene>
    <name evidence="2" type="ORF">GGX14DRAFT_421955</name>
</gene>
<sequence>MALFRDRLVHFLGYLILVALLPQSTAGPSFVNGQTFTDGLAIIDAPSPNNPGHAGSNIAIAVDVSGDGQLSLSNTTTSFHSLEIYLVSAQTNINLTVSNTSAFLTGEAQSTVKHLNWPIPTCIPSGNYNLTFYESSVFNGQAVFAITPIPIPINNQNQSGQCADLNLLQPQPQEYSSVTLTLTLSNGILNLPTVTVTSKPTPTSVVVISLTTVTETENGTPTTRTETATWTTTVLPSTQGSSGFIPVNAGSHATGSTFLSIFMGICVLYCLL</sequence>
<keyword evidence="3" id="KW-1185">Reference proteome</keyword>
<name>A0AAD7E2Z1_9AGAR</name>
<accession>A0AAD7E2Z1</accession>
<feature type="chain" id="PRO_5041929610" evidence="1">
    <location>
        <begin position="27"/>
        <end position="272"/>
    </location>
</feature>
<evidence type="ECO:0000313" key="3">
    <source>
        <dbReference type="Proteomes" id="UP001219525"/>
    </source>
</evidence>
<proteinExistence type="predicted"/>
<feature type="signal peptide" evidence="1">
    <location>
        <begin position="1"/>
        <end position="26"/>
    </location>
</feature>
<dbReference type="EMBL" id="JARJCW010000004">
    <property type="protein sequence ID" value="KAJ7225720.1"/>
    <property type="molecule type" value="Genomic_DNA"/>
</dbReference>
<comment type="caution">
    <text evidence="2">The sequence shown here is derived from an EMBL/GenBank/DDBJ whole genome shotgun (WGS) entry which is preliminary data.</text>
</comment>
<evidence type="ECO:0000313" key="2">
    <source>
        <dbReference type="EMBL" id="KAJ7225720.1"/>
    </source>
</evidence>
<organism evidence="2 3">
    <name type="scientific">Mycena pura</name>
    <dbReference type="NCBI Taxonomy" id="153505"/>
    <lineage>
        <taxon>Eukaryota</taxon>
        <taxon>Fungi</taxon>
        <taxon>Dikarya</taxon>
        <taxon>Basidiomycota</taxon>
        <taxon>Agaricomycotina</taxon>
        <taxon>Agaricomycetes</taxon>
        <taxon>Agaricomycetidae</taxon>
        <taxon>Agaricales</taxon>
        <taxon>Marasmiineae</taxon>
        <taxon>Mycenaceae</taxon>
        <taxon>Mycena</taxon>
    </lineage>
</organism>
<dbReference type="Proteomes" id="UP001219525">
    <property type="component" value="Unassembled WGS sequence"/>
</dbReference>